<dbReference type="Proteomes" id="UP000722989">
    <property type="component" value="Unassembled WGS sequence"/>
</dbReference>
<proteinExistence type="predicted"/>
<evidence type="ECO:0000256" key="1">
    <source>
        <dbReference type="SAM" id="MobiDB-lite"/>
    </source>
</evidence>
<feature type="region of interest" description="Disordered" evidence="1">
    <location>
        <begin position="50"/>
        <end position="69"/>
    </location>
</feature>
<name>A0ABX0Y5C2_9ACTN</name>
<evidence type="ECO:0000313" key="3">
    <source>
        <dbReference type="EMBL" id="NJC73619.1"/>
    </source>
</evidence>
<evidence type="ECO:0000256" key="2">
    <source>
        <dbReference type="SAM" id="Phobius"/>
    </source>
</evidence>
<dbReference type="EMBL" id="JAATVY010000033">
    <property type="protein sequence ID" value="NJC73619.1"/>
    <property type="molecule type" value="Genomic_DNA"/>
</dbReference>
<keyword evidence="4" id="KW-1185">Reference proteome</keyword>
<sequence>MSVVFQNSPLVWLPITAFLIACAANGIAYLIGYAHGTKNAKIDSILNAQRAEREQTRGRRRRTREDAPTPAIARHTFQSLRPTAGYGTAETAVLDRTPAGAAGDDGLELVPAGDPRPSIREQRRGH</sequence>
<comment type="caution">
    <text evidence="3">The sequence shown here is derived from an EMBL/GenBank/DDBJ whole genome shotgun (WGS) entry which is preliminary data.</text>
</comment>
<dbReference type="RefSeq" id="WP_167928527.1">
    <property type="nucleotide sequence ID" value="NZ_JAATVY010000033.1"/>
</dbReference>
<feature type="compositionally biased region" description="Basic and acidic residues" evidence="1">
    <location>
        <begin position="117"/>
        <end position="126"/>
    </location>
</feature>
<evidence type="ECO:0000313" key="4">
    <source>
        <dbReference type="Proteomes" id="UP000722989"/>
    </source>
</evidence>
<feature type="region of interest" description="Disordered" evidence="1">
    <location>
        <begin position="95"/>
        <end position="126"/>
    </location>
</feature>
<gene>
    <name evidence="3" type="ORF">HC031_28405</name>
</gene>
<keyword evidence="2" id="KW-1133">Transmembrane helix</keyword>
<reference evidence="3 4" key="1">
    <citation type="submission" date="2020-03" db="EMBL/GenBank/DDBJ databases">
        <title>WGS of the type strain of Planosporangium spp.</title>
        <authorList>
            <person name="Thawai C."/>
        </authorList>
    </citation>
    <scope>NUCLEOTIDE SEQUENCE [LARGE SCALE GENOMIC DNA]</scope>
    <source>
        <strain evidence="3 4">TBRC 5610</strain>
    </source>
</reference>
<feature type="compositionally biased region" description="Basic and acidic residues" evidence="1">
    <location>
        <begin position="50"/>
        <end position="67"/>
    </location>
</feature>
<protein>
    <submittedName>
        <fullName evidence="3">Uncharacterized protein</fullName>
    </submittedName>
</protein>
<keyword evidence="2" id="KW-0472">Membrane</keyword>
<accession>A0ABX0Y5C2</accession>
<feature type="transmembrane region" description="Helical" evidence="2">
    <location>
        <begin position="12"/>
        <end position="31"/>
    </location>
</feature>
<organism evidence="3 4">
    <name type="scientific">Planosporangium thailandense</name>
    <dbReference type="NCBI Taxonomy" id="765197"/>
    <lineage>
        <taxon>Bacteria</taxon>
        <taxon>Bacillati</taxon>
        <taxon>Actinomycetota</taxon>
        <taxon>Actinomycetes</taxon>
        <taxon>Micromonosporales</taxon>
        <taxon>Micromonosporaceae</taxon>
        <taxon>Planosporangium</taxon>
    </lineage>
</organism>
<keyword evidence="2" id="KW-0812">Transmembrane</keyword>